<evidence type="ECO:0000259" key="3">
    <source>
        <dbReference type="SMART" id="SM00560"/>
    </source>
</evidence>
<dbReference type="SMART" id="SM00560">
    <property type="entry name" value="LamGL"/>
    <property type="match status" value="1"/>
</dbReference>
<dbReference type="AlphaFoldDB" id="A0A6C0PCX7"/>
<geneLocation type="plasmid" evidence="4 5">
    <name>unnamed2</name>
</geneLocation>
<dbReference type="SUPFAM" id="SSF49899">
    <property type="entry name" value="Concanavalin A-like lectins/glucanases"/>
    <property type="match status" value="1"/>
</dbReference>
<keyword evidence="2" id="KW-1015">Disulfide bond</keyword>
<organism evidence="4 5">
    <name type="scientific">Paenibacillus rhizovicinus</name>
    <dbReference type="NCBI Taxonomy" id="2704463"/>
    <lineage>
        <taxon>Bacteria</taxon>
        <taxon>Bacillati</taxon>
        <taxon>Bacillota</taxon>
        <taxon>Bacilli</taxon>
        <taxon>Bacillales</taxon>
        <taxon>Paenibacillaceae</taxon>
        <taxon>Paenibacillus</taxon>
    </lineage>
</organism>
<dbReference type="EMBL" id="CP048288">
    <property type="protein sequence ID" value="QHW35642.1"/>
    <property type="molecule type" value="Genomic_DNA"/>
</dbReference>
<evidence type="ECO:0000256" key="1">
    <source>
        <dbReference type="ARBA" id="ARBA00022729"/>
    </source>
</evidence>
<name>A0A6C0PCX7_9BACL</name>
<evidence type="ECO:0000313" key="4">
    <source>
        <dbReference type="EMBL" id="QHW35642.1"/>
    </source>
</evidence>
<dbReference type="Proteomes" id="UP000479114">
    <property type="component" value="Plasmid unnamed2"/>
</dbReference>
<dbReference type="InterPro" id="IPR013320">
    <property type="entry name" value="ConA-like_dom_sf"/>
</dbReference>
<keyword evidence="4" id="KW-0614">Plasmid</keyword>
<evidence type="ECO:0000256" key="2">
    <source>
        <dbReference type="ARBA" id="ARBA00023157"/>
    </source>
</evidence>
<feature type="domain" description="LamG-like jellyroll fold" evidence="3">
    <location>
        <begin position="170"/>
        <end position="299"/>
    </location>
</feature>
<dbReference type="Gene3D" id="2.60.120.200">
    <property type="match status" value="1"/>
</dbReference>
<reference evidence="4 5" key="1">
    <citation type="submission" date="2020-02" db="EMBL/GenBank/DDBJ databases">
        <title>Paenibacillus sp. nov., isolated from rhizosphere soil of tomato.</title>
        <authorList>
            <person name="Weon H.-Y."/>
            <person name="Lee S.A."/>
        </authorList>
    </citation>
    <scope>NUCLEOTIDE SEQUENCE [LARGE SCALE GENOMIC DNA]</scope>
    <source>
        <strain evidence="4 5">14171R-81</strain>
        <plasmid evidence="4 5">unnamed2</plasmid>
    </source>
</reference>
<dbReference type="RefSeq" id="WP_162645775.1">
    <property type="nucleotide sequence ID" value="NZ_CP048288.1"/>
</dbReference>
<keyword evidence="1" id="KW-0732">Signal</keyword>
<dbReference type="KEGG" id="prz:GZH47_32610"/>
<accession>A0A6C0PCX7</accession>
<keyword evidence="5" id="KW-1185">Reference proteome</keyword>
<dbReference type="Pfam" id="PF13385">
    <property type="entry name" value="Laminin_G_3"/>
    <property type="match status" value="1"/>
</dbReference>
<sequence length="421" mass="46001">MGLDVISYGAANKAAKEQKKTREDILSTGVEGSYPNVKARIDHFDQSLDHVVAKANKLIINDTINIIKANAKLNAVAKTLRYKHQNMLFEDFLDGSGIDIAKSSGYTLNTTEGKVTGGTIITTTEIADSAPEKAVLVVEEYVVPETATYFDGNDYIKNSSVRGLPSGPYAAFTLEAWVKPNSNSASGTIVRFGHDSSGQSGALSLVSGKLALRADSSNYDIGNATNIPGGVWTHLAISIDEQERMKFYINGVLDAQKKQTAVMSVFSTGYTEIGSFNSSDYFSGAISDVRIWNGVRTDAEIADNMSKRLTGNETKLERYYKLDDPVGSGSYKDSAHYDEYVTAISTPGWPNTRVPAPFSGQTGMYLGKYSISRDDGTTWERIVPETLFYFTDRVSPKDKKLRIKVVLEPGVTLNNYGITWS</sequence>
<protein>
    <submittedName>
        <fullName evidence="4">LamG domain-containing protein</fullName>
    </submittedName>
</protein>
<gene>
    <name evidence="4" type="ORF">GZH47_32610</name>
</gene>
<dbReference type="InterPro" id="IPR006558">
    <property type="entry name" value="LamG-like"/>
</dbReference>
<evidence type="ECO:0000313" key="5">
    <source>
        <dbReference type="Proteomes" id="UP000479114"/>
    </source>
</evidence>
<proteinExistence type="predicted"/>